<gene>
    <name evidence="4" type="ORF">UFOPK1503_00814</name>
    <name evidence="5" type="ORF">UFOPK1693_00462</name>
</gene>
<keyword evidence="1" id="KW-0489">Methyltransferase</keyword>
<dbReference type="InterPro" id="IPR029063">
    <property type="entry name" value="SAM-dependent_MTases_sf"/>
</dbReference>
<dbReference type="PANTHER" id="PTHR43591:SF24">
    <property type="entry name" value="2-METHOXY-6-POLYPRENYL-1,4-BENZOQUINOL METHYLASE, MITOCHONDRIAL"/>
    <property type="match status" value="1"/>
</dbReference>
<dbReference type="HAMAP" id="MF_01813">
    <property type="entry name" value="MenG_UbiE_methyltr"/>
    <property type="match status" value="1"/>
</dbReference>
<dbReference type="GO" id="GO:0008168">
    <property type="term" value="F:methyltransferase activity"/>
    <property type="evidence" value="ECO:0007669"/>
    <property type="project" value="UniProtKB-KW"/>
</dbReference>
<protein>
    <submittedName>
        <fullName evidence="5">Unannotated protein</fullName>
    </submittedName>
</protein>
<evidence type="ECO:0000313" key="5">
    <source>
        <dbReference type="EMBL" id="CAB4567657.1"/>
    </source>
</evidence>
<dbReference type="EMBL" id="CAEZTO010000003">
    <property type="protein sequence ID" value="CAB4567657.1"/>
    <property type="molecule type" value="Genomic_DNA"/>
</dbReference>
<evidence type="ECO:0000256" key="3">
    <source>
        <dbReference type="ARBA" id="ARBA00022691"/>
    </source>
</evidence>
<evidence type="ECO:0000256" key="2">
    <source>
        <dbReference type="ARBA" id="ARBA00022679"/>
    </source>
</evidence>
<dbReference type="AlphaFoldDB" id="A0A6J6DUK9"/>
<dbReference type="Gene3D" id="3.40.50.150">
    <property type="entry name" value="Vaccinia Virus protein VP39"/>
    <property type="match status" value="1"/>
</dbReference>
<dbReference type="Pfam" id="PF01209">
    <property type="entry name" value="Ubie_methyltran"/>
    <property type="match status" value="1"/>
</dbReference>
<dbReference type="NCBIfam" id="TIGR01934">
    <property type="entry name" value="MenG_MenH_UbiE"/>
    <property type="match status" value="1"/>
</dbReference>
<sequence length="228" mass="25164">MSKADLNKAPGDVSAMFDLVAKNYDRTNDLLSFYQSRLWRRAVRRAVAPSAGKRILDVAAGTGTSSKALLVPGGEVVAADFSKGMIEQGKKQHPELTFVFADAMKLPFKDNEFDVVTISFGLRNVQKYQVALGEFYRVLKPGGKLVVCEFSKVRGLIGLAYKTYLRFGLPIVARIISSNPEAYTYLSQSIEAWPDQKQLEQNIASAGFKNVSYKNLSFGVVALHTGER</sequence>
<keyword evidence="2" id="KW-0808">Transferase</keyword>
<dbReference type="EMBL" id="CAEZST010000012">
    <property type="protein sequence ID" value="CAB4548018.1"/>
    <property type="molecule type" value="Genomic_DNA"/>
</dbReference>
<evidence type="ECO:0000313" key="4">
    <source>
        <dbReference type="EMBL" id="CAB4548018.1"/>
    </source>
</evidence>
<dbReference type="GO" id="GO:0032259">
    <property type="term" value="P:methylation"/>
    <property type="evidence" value="ECO:0007669"/>
    <property type="project" value="UniProtKB-KW"/>
</dbReference>
<dbReference type="PROSITE" id="PS51608">
    <property type="entry name" value="SAM_MT_UBIE"/>
    <property type="match status" value="1"/>
</dbReference>
<dbReference type="SUPFAM" id="SSF53335">
    <property type="entry name" value="S-adenosyl-L-methionine-dependent methyltransferases"/>
    <property type="match status" value="1"/>
</dbReference>
<dbReference type="InterPro" id="IPR023576">
    <property type="entry name" value="UbiE/COQ5_MeTrFase_CS"/>
</dbReference>
<dbReference type="InterPro" id="IPR004033">
    <property type="entry name" value="UbiE/COQ5_MeTrFase"/>
</dbReference>
<keyword evidence="3" id="KW-0949">S-adenosyl-L-methionine</keyword>
<dbReference type="CDD" id="cd02440">
    <property type="entry name" value="AdoMet_MTases"/>
    <property type="match status" value="1"/>
</dbReference>
<name>A0A6J6DUK9_9ZZZZ</name>
<accession>A0A6J6DUK9</accession>
<evidence type="ECO:0000256" key="1">
    <source>
        <dbReference type="ARBA" id="ARBA00022603"/>
    </source>
</evidence>
<reference evidence="5" key="1">
    <citation type="submission" date="2020-05" db="EMBL/GenBank/DDBJ databases">
        <authorList>
            <person name="Chiriac C."/>
            <person name="Salcher M."/>
            <person name="Ghai R."/>
            <person name="Kavagutti S V."/>
        </authorList>
    </citation>
    <scope>NUCLEOTIDE SEQUENCE</scope>
</reference>
<dbReference type="GO" id="GO:0042181">
    <property type="term" value="P:ketone biosynthetic process"/>
    <property type="evidence" value="ECO:0007669"/>
    <property type="project" value="UniProtKB-ARBA"/>
</dbReference>
<organism evidence="5">
    <name type="scientific">freshwater metagenome</name>
    <dbReference type="NCBI Taxonomy" id="449393"/>
    <lineage>
        <taxon>unclassified sequences</taxon>
        <taxon>metagenomes</taxon>
        <taxon>ecological metagenomes</taxon>
    </lineage>
</organism>
<proteinExistence type="inferred from homology"/>
<dbReference type="PROSITE" id="PS01184">
    <property type="entry name" value="UBIE_2"/>
    <property type="match status" value="1"/>
</dbReference>
<dbReference type="PANTHER" id="PTHR43591">
    <property type="entry name" value="METHYLTRANSFERASE"/>
    <property type="match status" value="1"/>
</dbReference>